<proteinExistence type="predicted"/>
<feature type="coiled-coil region" evidence="1">
    <location>
        <begin position="16"/>
        <end position="43"/>
    </location>
</feature>
<dbReference type="Proteomes" id="UP000218164">
    <property type="component" value="Unassembled WGS sequence"/>
</dbReference>
<evidence type="ECO:0000313" key="2">
    <source>
        <dbReference type="EMBL" id="PAV12624.1"/>
    </source>
</evidence>
<comment type="caution">
    <text evidence="2">The sequence shown here is derived from an EMBL/GenBank/DDBJ whole genome shotgun (WGS) entry which is preliminary data.</text>
</comment>
<accession>A0A2A2HTS7</accession>
<keyword evidence="1" id="KW-0175">Coiled coil</keyword>
<evidence type="ECO:0000313" key="3">
    <source>
        <dbReference type="Proteomes" id="UP000218164"/>
    </source>
</evidence>
<protein>
    <submittedName>
        <fullName evidence="2">Uncharacterized protein</fullName>
    </submittedName>
</protein>
<gene>
    <name evidence="2" type="ORF">ASJ81_06090</name>
</gene>
<reference evidence="2 3" key="1">
    <citation type="journal article" date="2017" name="BMC Genomics">
        <title>Genomic analysis of methanogenic archaea reveals a shift towards energy conservation.</title>
        <authorList>
            <person name="Gilmore S.P."/>
            <person name="Henske J.K."/>
            <person name="Sexton J.A."/>
            <person name="Solomon K.V."/>
            <person name="Seppala S."/>
            <person name="Yoo J.I."/>
            <person name="Huyett L.M."/>
            <person name="Pressman A."/>
            <person name="Cogan J.Z."/>
            <person name="Kivenson V."/>
            <person name="Peng X."/>
            <person name="Tan Y."/>
            <person name="Valentine D.L."/>
            <person name="O'Malley M.A."/>
        </authorList>
    </citation>
    <scope>NUCLEOTIDE SEQUENCE [LARGE SCALE GENOMIC DNA]</scope>
    <source>
        <strain evidence="2 3">MC-15</strain>
    </source>
</reference>
<dbReference type="AlphaFoldDB" id="A0A2A2HTS7"/>
<keyword evidence="3" id="KW-1185">Reference proteome</keyword>
<name>A0A2A2HTS7_9EURY</name>
<organism evidence="2 3">
    <name type="scientific">Methanosarcina spelaei</name>
    <dbReference type="NCBI Taxonomy" id="1036679"/>
    <lineage>
        <taxon>Archaea</taxon>
        <taxon>Methanobacteriati</taxon>
        <taxon>Methanobacteriota</taxon>
        <taxon>Stenosarchaea group</taxon>
        <taxon>Methanomicrobia</taxon>
        <taxon>Methanosarcinales</taxon>
        <taxon>Methanosarcinaceae</taxon>
        <taxon>Methanosarcina</taxon>
    </lineage>
</organism>
<sequence length="100" mass="11938">MLNFTVYYTVTFQKENNILQKENDILQKENDILQKENDILQKMIFFGRRIVLFRRRMVLFSGKEDGIFLYIINLDICCNSSFIYLSLSVSSCDRNPIFHI</sequence>
<dbReference type="CDD" id="cd14686">
    <property type="entry name" value="bZIP"/>
    <property type="match status" value="1"/>
</dbReference>
<evidence type="ECO:0000256" key="1">
    <source>
        <dbReference type="SAM" id="Coils"/>
    </source>
</evidence>
<dbReference type="EMBL" id="LMVP01000212">
    <property type="protein sequence ID" value="PAV12624.1"/>
    <property type="molecule type" value="Genomic_DNA"/>
</dbReference>